<proteinExistence type="predicted"/>
<evidence type="ECO:0000313" key="2">
    <source>
        <dbReference type="Proteomes" id="UP000619079"/>
    </source>
</evidence>
<reference evidence="1" key="1">
    <citation type="submission" date="2020-12" db="EMBL/GenBank/DDBJ databases">
        <title>Sedimentitalea sp. nov., isolated from sand in Incheon.</title>
        <authorList>
            <person name="Kim W."/>
        </authorList>
    </citation>
    <scope>NUCLEOTIDE SEQUENCE</scope>
    <source>
        <strain evidence="1">CAU 1593</strain>
    </source>
</reference>
<keyword evidence="2" id="KW-1185">Reference proteome</keyword>
<comment type="caution">
    <text evidence="1">The sequence shown here is derived from an EMBL/GenBank/DDBJ whole genome shotgun (WGS) entry which is preliminary data.</text>
</comment>
<organism evidence="1 2">
    <name type="scientific">Sedimentitalea arenosa</name>
    <dbReference type="NCBI Taxonomy" id="2798803"/>
    <lineage>
        <taxon>Bacteria</taxon>
        <taxon>Pseudomonadati</taxon>
        <taxon>Pseudomonadota</taxon>
        <taxon>Alphaproteobacteria</taxon>
        <taxon>Rhodobacterales</taxon>
        <taxon>Paracoccaceae</taxon>
        <taxon>Sedimentitalea</taxon>
    </lineage>
</organism>
<protein>
    <submittedName>
        <fullName evidence="1">Uncharacterized protein</fullName>
    </submittedName>
</protein>
<evidence type="ECO:0000313" key="1">
    <source>
        <dbReference type="EMBL" id="MBJ6370359.1"/>
    </source>
</evidence>
<dbReference type="Proteomes" id="UP000619079">
    <property type="component" value="Unassembled WGS sequence"/>
</dbReference>
<gene>
    <name evidence="1" type="ORF">JF290_02370</name>
</gene>
<dbReference type="EMBL" id="JAELVR010000001">
    <property type="protein sequence ID" value="MBJ6370359.1"/>
    <property type="molecule type" value="Genomic_DNA"/>
</dbReference>
<name>A0A8J7LR20_9RHOB</name>
<accession>A0A8J7LR20</accession>
<sequence>MQSIDAPGGGLCVDVFCRPDGSFGFDEFRRDPEDPHGWFSVGHHGDRVFASAEAARAAADRTIPWLADLSRASGA</sequence>
<dbReference type="AlphaFoldDB" id="A0A8J7LR20"/>